<evidence type="ECO:0000313" key="1">
    <source>
        <dbReference type="EMBL" id="CRL32874.1"/>
    </source>
</evidence>
<dbReference type="Proteomes" id="UP000095495">
    <property type="component" value="Unassembled WGS sequence"/>
</dbReference>
<organism evidence="1 3">
    <name type="scientific">Roseburia faecis</name>
    <dbReference type="NCBI Taxonomy" id="301302"/>
    <lineage>
        <taxon>Bacteria</taxon>
        <taxon>Bacillati</taxon>
        <taxon>Bacillota</taxon>
        <taxon>Clostridia</taxon>
        <taxon>Lachnospirales</taxon>
        <taxon>Lachnospiraceae</taxon>
        <taxon>Roseburia</taxon>
    </lineage>
</organism>
<dbReference type="Pfam" id="PF01263">
    <property type="entry name" value="Aldose_epim"/>
    <property type="match status" value="1"/>
</dbReference>
<dbReference type="GO" id="GO:0016853">
    <property type="term" value="F:isomerase activity"/>
    <property type="evidence" value="ECO:0007669"/>
    <property type="project" value="InterPro"/>
</dbReference>
<dbReference type="EMBL" id="CVRR01000005">
    <property type="protein sequence ID" value="CRL32874.1"/>
    <property type="molecule type" value="Genomic_DNA"/>
</dbReference>
<dbReference type="RefSeq" id="WP_022046016.1">
    <property type="nucleotide sequence ID" value="NZ_CP173697.1"/>
</dbReference>
<dbReference type="InterPro" id="IPR037481">
    <property type="entry name" value="LacX"/>
</dbReference>
<reference evidence="3" key="2">
    <citation type="submission" date="2015-05" db="EMBL/GenBank/DDBJ databases">
        <authorList>
            <consortium name="Pathogen Informatics"/>
        </authorList>
    </citation>
    <scope>NUCLEOTIDE SEQUENCE [LARGE SCALE GENOMIC DNA]</scope>
    <source>
        <strain evidence="2 4">2789STDY5608863</strain>
        <strain evidence="3">M72</strain>
    </source>
</reference>
<dbReference type="Gene3D" id="2.70.98.10">
    <property type="match status" value="1"/>
</dbReference>
<dbReference type="PANTHER" id="PTHR11122:SF13">
    <property type="entry name" value="GLUCOSE-6-PHOSPHATE 1-EPIMERASE"/>
    <property type="match status" value="1"/>
</dbReference>
<dbReference type="GO" id="GO:0005975">
    <property type="term" value="P:carbohydrate metabolic process"/>
    <property type="evidence" value="ECO:0007669"/>
    <property type="project" value="InterPro"/>
</dbReference>
<dbReference type="GO" id="GO:0030246">
    <property type="term" value="F:carbohydrate binding"/>
    <property type="evidence" value="ECO:0007669"/>
    <property type="project" value="InterPro"/>
</dbReference>
<gene>
    <name evidence="2" type="ORF">ERS852420_02512</name>
    <name evidence="1" type="ORF">M72_00641</name>
</gene>
<dbReference type="InterPro" id="IPR008183">
    <property type="entry name" value="Aldose_1/G6P_1-epimerase"/>
</dbReference>
<evidence type="ECO:0000313" key="2">
    <source>
        <dbReference type="EMBL" id="CUN07123.1"/>
    </source>
</evidence>
<reference evidence="1" key="1">
    <citation type="submission" date="2015-05" db="EMBL/GenBank/DDBJ databases">
        <authorList>
            <person name="Wang D.B."/>
            <person name="Wang M."/>
        </authorList>
    </citation>
    <scope>NUCLEOTIDE SEQUENCE [LARGE SCALE GENOMIC DNA]</scope>
    <source>
        <strain evidence="1">M72</strain>
    </source>
</reference>
<keyword evidence="3" id="KW-1185">Reference proteome</keyword>
<name>A0A0M6WAV8_9FIRM</name>
<dbReference type="EMBL" id="CYXV01000011">
    <property type="protein sequence ID" value="CUN07123.1"/>
    <property type="molecule type" value="Genomic_DNA"/>
</dbReference>
<dbReference type="OrthoDB" id="9795355at2"/>
<dbReference type="PANTHER" id="PTHR11122">
    <property type="entry name" value="APOSPORY-ASSOCIATED PROTEIN C-RELATED"/>
    <property type="match status" value="1"/>
</dbReference>
<dbReference type="InterPro" id="IPR014718">
    <property type="entry name" value="GH-type_carb-bd"/>
</dbReference>
<proteinExistence type="predicted"/>
<evidence type="ECO:0000313" key="3">
    <source>
        <dbReference type="Proteomes" id="UP000049979"/>
    </source>
</evidence>
<sequence length="284" mass="32170">MARHKLENELIAIEVEEHGAELKSLVRKNTGKEYMWKADPKFWGRTSPVLFPFVGAVKEKQFRTKGQTYTMGQHGFARDMDFTLDSKTEDTLWFVLQSNEETMEKYPYAFTLRIGYHIEGNKLEVLWQVENPSEEELPFSIGGHPAFNRPKNCKIRFDVAGPLTSTTIVDGLVGNGTVDYELKDSYLTVTDHLFDADALVIENQNVHEVSLCDMEGNPYLTVTMDAPLFGIWSPAGPDVPFVCVEPWYGRCDSADFTGDLKDREWGNLIAPGGIWKARYTVEAV</sequence>
<dbReference type="AlphaFoldDB" id="A0A0M6WAV8"/>
<dbReference type="Proteomes" id="UP000049979">
    <property type="component" value="Unassembled WGS sequence"/>
</dbReference>
<dbReference type="STRING" id="301302.ERS852420_02512"/>
<dbReference type="InterPro" id="IPR011013">
    <property type="entry name" value="Gal_mutarotase_sf_dom"/>
</dbReference>
<dbReference type="CDD" id="cd09024">
    <property type="entry name" value="Aldose_epim_lacX"/>
    <property type="match status" value="1"/>
</dbReference>
<dbReference type="SUPFAM" id="SSF74650">
    <property type="entry name" value="Galactose mutarotase-like"/>
    <property type="match status" value="1"/>
</dbReference>
<protein>
    <submittedName>
        <fullName evidence="2">Aldose 1-epimerase</fullName>
    </submittedName>
    <submittedName>
        <fullName evidence="1">Putative mutarotase</fullName>
    </submittedName>
</protein>
<evidence type="ECO:0000313" key="4">
    <source>
        <dbReference type="Proteomes" id="UP000095495"/>
    </source>
</evidence>
<accession>A0A0M6WAV8</accession>